<dbReference type="GO" id="GO:0022857">
    <property type="term" value="F:transmembrane transporter activity"/>
    <property type="evidence" value="ECO:0007669"/>
    <property type="project" value="InterPro"/>
</dbReference>
<evidence type="ECO:0000259" key="6">
    <source>
        <dbReference type="PROSITE" id="PS50850"/>
    </source>
</evidence>
<feature type="transmembrane region" description="Helical" evidence="5">
    <location>
        <begin position="46"/>
        <end position="71"/>
    </location>
</feature>
<evidence type="ECO:0000256" key="5">
    <source>
        <dbReference type="SAM" id="Phobius"/>
    </source>
</evidence>
<dbReference type="PANTHER" id="PTHR23542">
    <property type="match status" value="1"/>
</dbReference>
<feature type="transmembrane region" description="Helical" evidence="5">
    <location>
        <begin position="83"/>
        <end position="113"/>
    </location>
</feature>
<feature type="transmembrane region" description="Helical" evidence="5">
    <location>
        <begin position="172"/>
        <end position="190"/>
    </location>
</feature>
<feature type="transmembrane region" description="Helical" evidence="5">
    <location>
        <begin position="20"/>
        <end position="40"/>
    </location>
</feature>
<dbReference type="InterPro" id="IPR020846">
    <property type="entry name" value="MFS_dom"/>
</dbReference>
<dbReference type="AlphaFoldDB" id="A0A512SZY6"/>
<feature type="transmembrane region" description="Helical" evidence="5">
    <location>
        <begin position="250"/>
        <end position="268"/>
    </location>
</feature>
<dbReference type="RefSeq" id="WP_186827960.1">
    <property type="nucleotide sequence ID" value="NZ_BAABDN010000001.1"/>
</dbReference>
<sequence length="403" mass="41468">MLSTYRPLFAIPGATRFLAAGALSRVGGAMFGVAIIVMIATRRDSYGLAGAVSAGGIVVLAVAGPVIGRLVDKHGQRRASMPFILMTFVAGLVTVALSAVGAPAWTLFVGYAVSAFLPEMGPMSRARWAHLLRDEPDALHAAMSLEQVIEEATFVLGPVLGVLAATTLFPEAGLLLAYVVFTAGSVLFLAERRSEPPVVPHDERPHGLAIARPGVAAVAAALFMVGAVFGGNEVVAVAVADEAGRTGMSSVILGAFALGSALSAIVFGTRKFTGSIARRFVWCALGMFVLEAPVLLIDSLWGLTLMMFVAGSATAPTLITGMTLVQHLVPRAFLTEGMAVVITGLLIGLASGTALSGILVDSWGAHETFALPVAAALLSAVIAAAWGRVLGRSVRGARPAETS</sequence>
<reference evidence="7 8" key="1">
    <citation type="submission" date="2019-07" db="EMBL/GenBank/DDBJ databases">
        <title>Whole genome shotgun sequence of Knoellia locipacati NBRC 109775.</title>
        <authorList>
            <person name="Hosoyama A."/>
            <person name="Uohara A."/>
            <person name="Ohji S."/>
            <person name="Ichikawa N."/>
        </authorList>
    </citation>
    <scope>NUCLEOTIDE SEQUENCE [LARGE SCALE GENOMIC DNA]</scope>
    <source>
        <strain evidence="7 8">NBRC 109775</strain>
    </source>
</reference>
<feature type="transmembrane region" description="Helical" evidence="5">
    <location>
        <begin position="371"/>
        <end position="390"/>
    </location>
</feature>
<comment type="caution">
    <text evidence="7">The sequence shown here is derived from an EMBL/GenBank/DDBJ whole genome shotgun (WGS) entry which is preliminary data.</text>
</comment>
<dbReference type="SUPFAM" id="SSF103473">
    <property type="entry name" value="MFS general substrate transporter"/>
    <property type="match status" value="1"/>
</dbReference>
<dbReference type="GO" id="GO:0005886">
    <property type="term" value="C:plasma membrane"/>
    <property type="evidence" value="ECO:0007669"/>
    <property type="project" value="UniProtKB-SubCell"/>
</dbReference>
<feature type="transmembrane region" description="Helical" evidence="5">
    <location>
        <begin position="280"/>
        <end position="297"/>
    </location>
</feature>
<evidence type="ECO:0000256" key="4">
    <source>
        <dbReference type="ARBA" id="ARBA00023136"/>
    </source>
</evidence>
<proteinExistence type="predicted"/>
<dbReference type="PANTHER" id="PTHR23542:SF1">
    <property type="entry name" value="MAJOR FACILITATOR SUPERFAMILY (MFS) PROFILE DOMAIN-CONTAINING PROTEIN"/>
    <property type="match status" value="1"/>
</dbReference>
<dbReference type="PROSITE" id="PS50850">
    <property type="entry name" value="MFS"/>
    <property type="match status" value="1"/>
</dbReference>
<evidence type="ECO:0000313" key="8">
    <source>
        <dbReference type="Proteomes" id="UP000321793"/>
    </source>
</evidence>
<gene>
    <name evidence="7" type="ORF">KLO01_15310</name>
</gene>
<feature type="transmembrane region" description="Helical" evidence="5">
    <location>
        <begin position="210"/>
        <end position="230"/>
    </location>
</feature>
<dbReference type="Proteomes" id="UP000321793">
    <property type="component" value="Unassembled WGS sequence"/>
</dbReference>
<dbReference type="InterPro" id="IPR011701">
    <property type="entry name" value="MFS"/>
</dbReference>
<feature type="transmembrane region" description="Helical" evidence="5">
    <location>
        <begin position="337"/>
        <end position="359"/>
    </location>
</feature>
<evidence type="ECO:0000256" key="3">
    <source>
        <dbReference type="ARBA" id="ARBA00022989"/>
    </source>
</evidence>
<evidence type="ECO:0000256" key="2">
    <source>
        <dbReference type="ARBA" id="ARBA00022692"/>
    </source>
</evidence>
<dbReference type="Gene3D" id="1.20.1250.20">
    <property type="entry name" value="MFS general substrate transporter like domains"/>
    <property type="match status" value="1"/>
</dbReference>
<keyword evidence="3 5" id="KW-1133">Transmembrane helix</keyword>
<protein>
    <submittedName>
        <fullName evidence="7">Transporter</fullName>
    </submittedName>
</protein>
<dbReference type="InterPro" id="IPR036259">
    <property type="entry name" value="MFS_trans_sf"/>
</dbReference>
<keyword evidence="8" id="KW-1185">Reference proteome</keyword>
<evidence type="ECO:0000256" key="1">
    <source>
        <dbReference type="ARBA" id="ARBA00004651"/>
    </source>
</evidence>
<organism evidence="7 8">
    <name type="scientific">Knoellia locipacati</name>
    <dbReference type="NCBI Taxonomy" id="882824"/>
    <lineage>
        <taxon>Bacteria</taxon>
        <taxon>Bacillati</taxon>
        <taxon>Actinomycetota</taxon>
        <taxon>Actinomycetes</taxon>
        <taxon>Micrococcales</taxon>
        <taxon>Intrasporangiaceae</taxon>
        <taxon>Knoellia</taxon>
    </lineage>
</organism>
<dbReference type="Pfam" id="PF07690">
    <property type="entry name" value="MFS_1"/>
    <property type="match status" value="1"/>
</dbReference>
<accession>A0A512SZY6</accession>
<evidence type="ECO:0000313" key="7">
    <source>
        <dbReference type="EMBL" id="GEQ13484.1"/>
    </source>
</evidence>
<name>A0A512SZY6_9MICO</name>
<keyword evidence="4 5" id="KW-0472">Membrane</keyword>
<feature type="domain" description="Major facilitator superfamily (MFS) profile" evidence="6">
    <location>
        <begin position="214"/>
        <end position="403"/>
    </location>
</feature>
<dbReference type="EMBL" id="BKBA01000006">
    <property type="protein sequence ID" value="GEQ13484.1"/>
    <property type="molecule type" value="Genomic_DNA"/>
</dbReference>
<comment type="subcellular location">
    <subcellularLocation>
        <location evidence="1">Cell membrane</location>
        <topology evidence="1">Multi-pass membrane protein</topology>
    </subcellularLocation>
</comment>
<feature type="transmembrane region" description="Helical" evidence="5">
    <location>
        <begin position="303"/>
        <end position="325"/>
    </location>
</feature>
<keyword evidence="2 5" id="KW-0812">Transmembrane</keyword>